<evidence type="ECO:0000313" key="3">
    <source>
        <dbReference type="Proteomes" id="UP000648801"/>
    </source>
</evidence>
<feature type="compositionally biased region" description="Basic and acidic residues" evidence="1">
    <location>
        <begin position="621"/>
        <end position="667"/>
    </location>
</feature>
<evidence type="ECO:0000256" key="1">
    <source>
        <dbReference type="SAM" id="MobiDB-lite"/>
    </source>
</evidence>
<dbReference type="AlphaFoldDB" id="A0A916RG79"/>
<dbReference type="RefSeq" id="WP_188757369.1">
    <property type="nucleotide sequence ID" value="NZ_BMJB01000001.1"/>
</dbReference>
<keyword evidence="3" id="KW-1185">Reference proteome</keyword>
<gene>
    <name evidence="2" type="ORF">GCM10011507_00310</name>
</gene>
<protein>
    <submittedName>
        <fullName evidence="2">Uncharacterized protein</fullName>
    </submittedName>
</protein>
<feature type="compositionally biased region" description="Basic and acidic residues" evidence="1">
    <location>
        <begin position="358"/>
        <end position="393"/>
    </location>
</feature>
<dbReference type="EMBL" id="BMJB01000001">
    <property type="protein sequence ID" value="GGA53198.1"/>
    <property type="molecule type" value="Genomic_DNA"/>
</dbReference>
<feature type="compositionally biased region" description="Basic and acidic residues" evidence="1">
    <location>
        <begin position="541"/>
        <end position="611"/>
    </location>
</feature>
<feature type="region of interest" description="Disordered" evidence="1">
    <location>
        <begin position="1"/>
        <end position="21"/>
    </location>
</feature>
<feature type="compositionally biased region" description="Basic residues" evidence="1">
    <location>
        <begin position="668"/>
        <end position="678"/>
    </location>
</feature>
<dbReference type="Proteomes" id="UP000648801">
    <property type="component" value="Unassembled WGS sequence"/>
</dbReference>
<feature type="region of interest" description="Disordered" evidence="1">
    <location>
        <begin position="329"/>
        <end position="725"/>
    </location>
</feature>
<feature type="compositionally biased region" description="Basic and acidic residues" evidence="1">
    <location>
        <begin position="487"/>
        <end position="510"/>
    </location>
</feature>
<organism evidence="2 3">
    <name type="scientific">Edaphobacter acidisoli</name>
    <dbReference type="NCBI Taxonomy" id="2040573"/>
    <lineage>
        <taxon>Bacteria</taxon>
        <taxon>Pseudomonadati</taxon>
        <taxon>Acidobacteriota</taxon>
        <taxon>Terriglobia</taxon>
        <taxon>Terriglobales</taxon>
        <taxon>Acidobacteriaceae</taxon>
        <taxon>Edaphobacter</taxon>
    </lineage>
</organism>
<proteinExistence type="predicted"/>
<reference evidence="2" key="2">
    <citation type="submission" date="2020-09" db="EMBL/GenBank/DDBJ databases">
        <authorList>
            <person name="Sun Q."/>
            <person name="Zhou Y."/>
        </authorList>
    </citation>
    <scope>NUCLEOTIDE SEQUENCE</scope>
    <source>
        <strain evidence="2">CGMCC 1.15447</strain>
    </source>
</reference>
<accession>A0A916RG79</accession>
<feature type="compositionally biased region" description="Basic and acidic residues" evidence="1">
    <location>
        <begin position="458"/>
        <end position="474"/>
    </location>
</feature>
<feature type="compositionally biased region" description="Basic and acidic residues" evidence="1">
    <location>
        <begin position="417"/>
        <end position="439"/>
    </location>
</feature>
<sequence length="725" mass="80699">MRTHLQQEGNTLSNPSTPTASQLVSTRLAHWHQDAKPILTINMLRDWLHASGLVLFTPRTTQLPAPAPSLVEATLGSAQATPTSGDMEHARSLLVRLIADGAAVPLNLLGSHTGAGTDTPDFVVSAAAFPYIFTLRGDKMWKQPPAISGATKVSPLALATYNLLAEKISLTSYDLTTLLGKEVTEAAVLRALTELWQHLRVLPILQPDGAPTQWELATTRFTKQIKAGVNAGQPTALSALITLYLGQALAATEDEIEVFLSPLAARSRIREVVHALVAARQLETLVIEGRTLLHVTGETPQFIAAEIPAVEPVEMIAVAAEAAGDSAEAGERISKFVPKPRKTGTGFVARPRPAQTARPEERERRPFRRDASNFTKPWEEEKRRPKREEDVRRPKSYYKMLDEQAETGDAAQPASREGFKREQREFKGEEKRPRFDRKPSFGRKPAYGDRSSASGKPSFDRRPKFADRPPREGKPSFGRKPPFAGKPSREDRPSFDRKPKFADRPPREGKPSFGRKPKFEDRPPREGKGSFGRKPPFAGKPSREGKPSFDRKPKFAGRSSREDRPSFDRKPRQDGSRPTPRRDFSRTEGFRREEQGERSEQPRFRKFDAPRKPRPFSLKPRSSEGSDVGQREEKRRDFKPRKFEGKPFEGGRDKAKGFGKPFEDRAGKPKKFGGKKPFGKTSGPRTGKPGSSAPFFKGKPRGGKKPFGKRPPERKFKPGKGESAE</sequence>
<feature type="compositionally biased region" description="Basic and acidic residues" evidence="1">
    <location>
        <begin position="517"/>
        <end position="528"/>
    </location>
</feature>
<feature type="compositionally biased region" description="Basic residues" evidence="1">
    <location>
        <begin position="698"/>
        <end position="708"/>
    </location>
</feature>
<name>A0A916RG79_9BACT</name>
<feature type="compositionally biased region" description="Basic and acidic residues" evidence="1">
    <location>
        <begin position="710"/>
        <end position="725"/>
    </location>
</feature>
<comment type="caution">
    <text evidence="2">The sequence shown here is derived from an EMBL/GenBank/DDBJ whole genome shotgun (WGS) entry which is preliminary data.</text>
</comment>
<reference evidence="2" key="1">
    <citation type="journal article" date="2014" name="Int. J. Syst. Evol. Microbiol.">
        <title>Complete genome sequence of Corynebacterium casei LMG S-19264T (=DSM 44701T), isolated from a smear-ripened cheese.</title>
        <authorList>
            <consortium name="US DOE Joint Genome Institute (JGI-PGF)"/>
            <person name="Walter F."/>
            <person name="Albersmeier A."/>
            <person name="Kalinowski J."/>
            <person name="Ruckert C."/>
        </authorList>
    </citation>
    <scope>NUCLEOTIDE SEQUENCE</scope>
    <source>
        <strain evidence="2">CGMCC 1.15447</strain>
    </source>
</reference>
<evidence type="ECO:0000313" key="2">
    <source>
        <dbReference type="EMBL" id="GGA53198.1"/>
    </source>
</evidence>